<dbReference type="InterPro" id="IPR050388">
    <property type="entry name" value="ABC_Ni/Peptide_Import"/>
</dbReference>
<evidence type="ECO:0000256" key="5">
    <source>
        <dbReference type="ARBA" id="ARBA00022519"/>
    </source>
</evidence>
<dbReference type="SUPFAM" id="SSF52540">
    <property type="entry name" value="P-loop containing nucleoside triphosphate hydrolases"/>
    <property type="match status" value="1"/>
</dbReference>
<dbReference type="EMBL" id="AP035768">
    <property type="protein sequence ID" value="BFO16143.1"/>
    <property type="molecule type" value="Genomic_DNA"/>
</dbReference>
<organism evidence="10">
    <name type="scientific">Streptomyces haneummycinicus</name>
    <dbReference type="NCBI Taxonomy" id="3074435"/>
    <lineage>
        <taxon>Bacteria</taxon>
        <taxon>Bacillati</taxon>
        <taxon>Actinomycetota</taxon>
        <taxon>Actinomycetes</taxon>
        <taxon>Kitasatosporales</taxon>
        <taxon>Streptomycetaceae</taxon>
        <taxon>Streptomyces</taxon>
    </lineage>
</organism>
<evidence type="ECO:0000313" key="10">
    <source>
        <dbReference type="EMBL" id="BFO16143.1"/>
    </source>
</evidence>
<gene>
    <name evidence="10" type="ORF">SHKM778_25310</name>
</gene>
<feature type="domain" description="ABC transporter" evidence="9">
    <location>
        <begin position="25"/>
        <end position="131"/>
    </location>
</feature>
<reference evidence="10" key="2">
    <citation type="submission" date="2024-07" db="EMBL/GenBank/DDBJ databases">
        <title>Streptomyces haneummycinica sp. nov., a new antibiotic-producing actinobacterium isolated from marine sediment.</title>
        <authorList>
            <person name="Uemura M."/>
            <person name="Hamada M."/>
            <person name="Hirano S."/>
            <person name="Kobayashi K."/>
            <person name="Ohshiro T."/>
            <person name="Kobayashi T."/>
            <person name="Terahara T."/>
        </authorList>
    </citation>
    <scope>NUCLEOTIDE SEQUENCE</scope>
    <source>
        <strain evidence="10">KM77-8</strain>
    </source>
</reference>
<comment type="similarity">
    <text evidence="2">Belongs to the ABC transporter superfamily.</text>
</comment>
<dbReference type="GO" id="GO:0016887">
    <property type="term" value="F:ATP hydrolysis activity"/>
    <property type="evidence" value="ECO:0007669"/>
    <property type="project" value="InterPro"/>
</dbReference>
<protein>
    <recommendedName>
        <fullName evidence="9">ABC transporter domain-containing protein</fullName>
    </recommendedName>
</protein>
<dbReference type="Gene3D" id="3.40.50.300">
    <property type="entry name" value="P-loop containing nucleotide triphosphate hydrolases"/>
    <property type="match status" value="1"/>
</dbReference>
<dbReference type="AlphaFoldDB" id="A0AAT9HF85"/>
<dbReference type="Pfam" id="PF00005">
    <property type="entry name" value="ABC_tran"/>
    <property type="match status" value="1"/>
</dbReference>
<sequence length="176" mass="18957">MNHEQTVAAEIRDLRVRVDGRSIVDGVSLRVLPGRITALIGASGSGKTTTGLALLGEYPAGAEVTGEVRVKGAGRVGYVPQHPAAALNPARRVSTLLMDIARARVRHLPLRQRRLAARERVLEAMSEAQLPPQRSFCDAIRTSSPAASSNASFSHRRCCSARGSSSRTNRPRARTR</sequence>
<accession>A0AAT9HF85</accession>
<dbReference type="InterPro" id="IPR027417">
    <property type="entry name" value="P-loop_NTPase"/>
</dbReference>
<evidence type="ECO:0000256" key="6">
    <source>
        <dbReference type="ARBA" id="ARBA00022967"/>
    </source>
</evidence>
<evidence type="ECO:0000256" key="2">
    <source>
        <dbReference type="ARBA" id="ARBA00005417"/>
    </source>
</evidence>
<evidence type="ECO:0000256" key="4">
    <source>
        <dbReference type="ARBA" id="ARBA00022475"/>
    </source>
</evidence>
<keyword evidence="7" id="KW-0472">Membrane</keyword>
<evidence type="ECO:0000259" key="9">
    <source>
        <dbReference type="Pfam" id="PF00005"/>
    </source>
</evidence>
<keyword evidence="6" id="KW-1278">Translocase</keyword>
<dbReference type="PANTHER" id="PTHR43297:SF14">
    <property type="entry name" value="ATPASE AAA-TYPE CORE DOMAIN-CONTAINING PROTEIN"/>
    <property type="match status" value="1"/>
</dbReference>
<proteinExistence type="inferred from homology"/>
<keyword evidence="4" id="KW-1003">Cell membrane</keyword>
<name>A0AAT9HF85_9ACTN</name>
<dbReference type="InterPro" id="IPR003439">
    <property type="entry name" value="ABC_transporter-like_ATP-bd"/>
</dbReference>
<evidence type="ECO:0000256" key="3">
    <source>
        <dbReference type="ARBA" id="ARBA00022448"/>
    </source>
</evidence>
<evidence type="ECO:0000256" key="7">
    <source>
        <dbReference type="ARBA" id="ARBA00023136"/>
    </source>
</evidence>
<evidence type="ECO:0000256" key="1">
    <source>
        <dbReference type="ARBA" id="ARBA00004370"/>
    </source>
</evidence>
<feature type="region of interest" description="Disordered" evidence="8">
    <location>
        <begin position="145"/>
        <end position="176"/>
    </location>
</feature>
<comment type="subcellular location">
    <subcellularLocation>
        <location evidence="1">Membrane</location>
    </subcellularLocation>
</comment>
<dbReference type="GO" id="GO:0016020">
    <property type="term" value="C:membrane"/>
    <property type="evidence" value="ECO:0007669"/>
    <property type="project" value="UniProtKB-SubCell"/>
</dbReference>
<reference evidence="10" key="1">
    <citation type="submission" date="2024-06" db="EMBL/GenBank/DDBJ databases">
        <authorList>
            <consortium name="consrtm"/>
            <person name="Uemura M."/>
            <person name="Terahara T."/>
        </authorList>
    </citation>
    <scope>NUCLEOTIDE SEQUENCE</scope>
    <source>
        <strain evidence="10">KM77-8</strain>
    </source>
</reference>
<dbReference type="PANTHER" id="PTHR43297">
    <property type="entry name" value="OLIGOPEPTIDE TRANSPORT ATP-BINDING PROTEIN APPD"/>
    <property type="match status" value="1"/>
</dbReference>
<keyword evidence="5" id="KW-0997">Cell inner membrane</keyword>
<evidence type="ECO:0000256" key="8">
    <source>
        <dbReference type="SAM" id="MobiDB-lite"/>
    </source>
</evidence>
<dbReference type="GO" id="GO:0005524">
    <property type="term" value="F:ATP binding"/>
    <property type="evidence" value="ECO:0007669"/>
    <property type="project" value="InterPro"/>
</dbReference>
<keyword evidence="3" id="KW-0813">Transport</keyword>